<gene>
    <name evidence="2" type="ORF">GM535_13080</name>
</gene>
<feature type="non-terminal residue" evidence="2">
    <location>
        <position position="89"/>
    </location>
</feature>
<sequence>MTNVQIAAMLASLQSQMAAIAAATLPPPPVVQSQAARDWLPNIKVVVGDLDVVDVFNNRDDAFAARASLAQLDASNIYRVLPECRDDSG</sequence>
<comment type="caution">
    <text evidence="2">The sequence shown here is derived from an EMBL/GenBank/DDBJ whole genome shotgun (WGS) entry which is preliminary data.</text>
</comment>
<organism evidence="2 3">
    <name type="scientific">Streptococcus pneumoniae</name>
    <dbReference type="NCBI Taxonomy" id="1313"/>
    <lineage>
        <taxon>Bacteria</taxon>
        <taxon>Bacillati</taxon>
        <taxon>Bacillota</taxon>
        <taxon>Bacilli</taxon>
        <taxon>Lactobacillales</taxon>
        <taxon>Streptococcaceae</taxon>
        <taxon>Streptococcus</taxon>
    </lineage>
</organism>
<reference evidence="2" key="1">
    <citation type="submission" date="2019-11" db="EMBL/GenBank/DDBJ databases">
        <title>Growth characteristics of pneumococcus vary with the chemical composition of the capsule and with environmental conditions.</title>
        <authorList>
            <person name="Tothpal A."/>
            <person name="Desobry K."/>
            <person name="Joshi S."/>
            <person name="Wyllie A.L."/>
            <person name="Weinberger D.M."/>
        </authorList>
    </citation>
    <scope>NUCLEOTIDE SEQUENCE</scope>
    <source>
        <strain evidence="2">Pnumococcus10A</strain>
    </source>
</reference>
<evidence type="ECO:0000313" key="3">
    <source>
        <dbReference type="Proteomes" id="UP000729182"/>
    </source>
</evidence>
<accession>A0AAW9W8M0</accession>
<evidence type="ECO:0000256" key="1">
    <source>
        <dbReference type="SAM" id="SignalP"/>
    </source>
</evidence>
<feature type="chain" id="PRO_5043522066" evidence="1">
    <location>
        <begin position="22"/>
        <end position="89"/>
    </location>
</feature>
<name>A0AAW9W8M0_STREE</name>
<dbReference type="AlphaFoldDB" id="A0AAW9W8M0"/>
<protein>
    <submittedName>
        <fullName evidence="2">Uncharacterized protein</fullName>
    </submittedName>
</protein>
<dbReference type="EMBL" id="WNHN01000518">
    <property type="protein sequence ID" value="MTV78147.1"/>
    <property type="molecule type" value="Genomic_DNA"/>
</dbReference>
<dbReference type="Proteomes" id="UP000729182">
    <property type="component" value="Unassembled WGS sequence"/>
</dbReference>
<evidence type="ECO:0000313" key="2">
    <source>
        <dbReference type="EMBL" id="MTV78147.1"/>
    </source>
</evidence>
<proteinExistence type="predicted"/>
<dbReference type="RefSeq" id="WP_155459050.1">
    <property type="nucleotide sequence ID" value="NZ_WNHN01000518.1"/>
</dbReference>
<keyword evidence="1" id="KW-0732">Signal</keyword>
<feature type="signal peptide" evidence="1">
    <location>
        <begin position="1"/>
        <end position="21"/>
    </location>
</feature>